<reference evidence="3" key="1">
    <citation type="journal article" date="2019" name="Int. J. Syst. Evol. Microbiol.">
        <title>The Global Catalogue of Microorganisms (GCM) 10K type strain sequencing project: providing services to taxonomists for standard genome sequencing and annotation.</title>
        <authorList>
            <consortium name="The Broad Institute Genomics Platform"/>
            <consortium name="The Broad Institute Genome Sequencing Center for Infectious Disease"/>
            <person name="Wu L."/>
            <person name="Ma J."/>
        </authorList>
    </citation>
    <scope>NUCLEOTIDE SEQUENCE [LARGE SCALE GENOMIC DNA]</scope>
    <source>
        <strain evidence="3">JCM 16953</strain>
    </source>
</reference>
<evidence type="ECO:0000313" key="3">
    <source>
        <dbReference type="Proteomes" id="UP001501821"/>
    </source>
</evidence>
<gene>
    <name evidence="2" type="ORF">GCM10022242_40700</name>
</gene>
<dbReference type="Proteomes" id="UP001501821">
    <property type="component" value="Unassembled WGS sequence"/>
</dbReference>
<name>A0ABP7J5U0_9ACTN</name>
<dbReference type="Pfam" id="PF00106">
    <property type="entry name" value="adh_short"/>
    <property type="match status" value="1"/>
</dbReference>
<sequence length="278" mass="30597">MTGARRVLVTGAGPRSLGFATARLLAEDGAEVTITTRSGAAAVAEQLGHGIVGHELDLADRASVERFVAWYGEERGALDVLVNNAGVHLDLRSKWQEPRLVDGHEIHWRVNYLGTWHLTARLLPMLARSEDARVVDVVSKLHRRGSNEALFEGVRPYDSWAAYGTSKLGLVHHASEIGRRHPEVTGYAVHPGEVYTRIADRGLETSPVLARLRKVLAPVERRILMTPEEGARTTVHCVTTPALAAGYYRDSRPTEPSPDARDAEVAGRLWDETAAWLR</sequence>
<comment type="caution">
    <text evidence="2">The sequence shown here is derived from an EMBL/GenBank/DDBJ whole genome shotgun (WGS) entry which is preliminary data.</text>
</comment>
<dbReference type="PANTHER" id="PTHR43157:SF31">
    <property type="entry name" value="PHOSPHATIDYLINOSITOL-GLYCAN BIOSYNTHESIS CLASS F PROTEIN"/>
    <property type="match status" value="1"/>
</dbReference>
<dbReference type="InterPro" id="IPR002347">
    <property type="entry name" value="SDR_fam"/>
</dbReference>
<accession>A0ABP7J5U0</accession>
<dbReference type="PRINTS" id="PR00081">
    <property type="entry name" value="GDHRDH"/>
</dbReference>
<dbReference type="Gene3D" id="3.40.50.720">
    <property type="entry name" value="NAD(P)-binding Rossmann-like Domain"/>
    <property type="match status" value="1"/>
</dbReference>
<dbReference type="EMBL" id="BAABAH010000022">
    <property type="protein sequence ID" value="GAA3835652.1"/>
    <property type="molecule type" value="Genomic_DNA"/>
</dbReference>
<keyword evidence="3" id="KW-1185">Reference proteome</keyword>
<dbReference type="RefSeq" id="WP_344778930.1">
    <property type="nucleotide sequence ID" value="NZ_BAABAH010000022.1"/>
</dbReference>
<protein>
    <submittedName>
        <fullName evidence="2">SDR family oxidoreductase</fullName>
    </submittedName>
</protein>
<organism evidence="2 3">
    <name type="scientific">Nocardioides panacisoli</name>
    <dbReference type="NCBI Taxonomy" id="627624"/>
    <lineage>
        <taxon>Bacteria</taxon>
        <taxon>Bacillati</taxon>
        <taxon>Actinomycetota</taxon>
        <taxon>Actinomycetes</taxon>
        <taxon>Propionibacteriales</taxon>
        <taxon>Nocardioidaceae</taxon>
        <taxon>Nocardioides</taxon>
    </lineage>
</organism>
<keyword evidence="1" id="KW-0560">Oxidoreductase</keyword>
<evidence type="ECO:0000313" key="2">
    <source>
        <dbReference type="EMBL" id="GAA3835652.1"/>
    </source>
</evidence>
<proteinExistence type="predicted"/>
<evidence type="ECO:0000256" key="1">
    <source>
        <dbReference type="ARBA" id="ARBA00023002"/>
    </source>
</evidence>
<dbReference type="SUPFAM" id="SSF51735">
    <property type="entry name" value="NAD(P)-binding Rossmann-fold domains"/>
    <property type="match status" value="1"/>
</dbReference>
<dbReference type="PANTHER" id="PTHR43157">
    <property type="entry name" value="PHOSPHATIDYLINOSITOL-GLYCAN BIOSYNTHESIS CLASS F PROTEIN-RELATED"/>
    <property type="match status" value="1"/>
</dbReference>
<dbReference type="InterPro" id="IPR036291">
    <property type="entry name" value="NAD(P)-bd_dom_sf"/>
</dbReference>